<dbReference type="GO" id="GO:0016758">
    <property type="term" value="F:hexosyltransferase activity"/>
    <property type="evidence" value="ECO:0007669"/>
    <property type="project" value="InterPro"/>
</dbReference>
<organism evidence="10">
    <name type="scientific">Streptomyces sp. NBC_00060</name>
    <dbReference type="NCBI Taxonomy" id="2975636"/>
    <lineage>
        <taxon>Bacteria</taxon>
        <taxon>Bacillati</taxon>
        <taxon>Actinomycetota</taxon>
        <taxon>Actinomycetes</taxon>
        <taxon>Kitasatosporales</taxon>
        <taxon>Streptomycetaceae</taxon>
        <taxon>Streptomyces</taxon>
    </lineage>
</organism>
<evidence type="ECO:0000313" key="10">
    <source>
        <dbReference type="EMBL" id="WTU42112.1"/>
    </source>
</evidence>
<evidence type="ECO:0000256" key="9">
    <source>
        <dbReference type="SAM" id="Phobius"/>
    </source>
</evidence>
<protein>
    <recommendedName>
        <fullName evidence="11">Glycosyltransferase RgtA/B/C/D-like domain-containing protein</fullName>
    </recommendedName>
</protein>
<keyword evidence="4 9" id="KW-0812">Transmembrane</keyword>
<evidence type="ECO:0000256" key="2">
    <source>
        <dbReference type="ARBA" id="ARBA00022475"/>
    </source>
</evidence>
<evidence type="ECO:0000256" key="5">
    <source>
        <dbReference type="ARBA" id="ARBA00022989"/>
    </source>
</evidence>
<proteinExistence type="inferred from homology"/>
<gene>
    <name evidence="10" type="ORF">OHV25_22330</name>
</gene>
<feature type="region of interest" description="Disordered" evidence="8">
    <location>
        <begin position="390"/>
        <end position="412"/>
    </location>
</feature>
<feature type="transmembrane region" description="Helical" evidence="9">
    <location>
        <begin position="269"/>
        <end position="288"/>
    </location>
</feature>
<dbReference type="InterPro" id="IPR018584">
    <property type="entry name" value="GT87"/>
</dbReference>
<dbReference type="Pfam" id="PF09594">
    <property type="entry name" value="GT87"/>
    <property type="match status" value="1"/>
</dbReference>
<keyword evidence="2" id="KW-1003">Cell membrane</keyword>
<dbReference type="AlphaFoldDB" id="A0AAU2H1B1"/>
<accession>A0AAU2H1B1</accession>
<dbReference type="EMBL" id="CP108253">
    <property type="protein sequence ID" value="WTU42112.1"/>
    <property type="molecule type" value="Genomic_DNA"/>
</dbReference>
<feature type="transmembrane region" description="Helical" evidence="9">
    <location>
        <begin position="361"/>
        <end position="381"/>
    </location>
</feature>
<feature type="transmembrane region" description="Helical" evidence="9">
    <location>
        <begin position="212"/>
        <end position="233"/>
    </location>
</feature>
<name>A0AAU2H1B1_9ACTN</name>
<evidence type="ECO:0000256" key="1">
    <source>
        <dbReference type="ARBA" id="ARBA00004651"/>
    </source>
</evidence>
<feature type="transmembrane region" description="Helical" evidence="9">
    <location>
        <begin position="324"/>
        <end position="349"/>
    </location>
</feature>
<comment type="similarity">
    <text evidence="7">Belongs to the glycosyltransferase 87 family.</text>
</comment>
<sequence>MSEQTFGMSRYVRHGRLIVGSVAAVGFLAKMVFAARTRGPADVFFFWAFAQHIEKVGPVRIYAHPMPRLPVYNHPPLAGWMLLGLDRIARLGIEFGTLIRTPACLADFAAALLVFEIVRRRRSLRTAVACGIGVTLSPVLIPTSGYHGNTDSVAVTLALAAAWLLADRRAPVAAGVVAALSISVKFVPVVALPVLAVAAWRGGRREFARFSAALGAVLLVVWGPVLATVPGALRANVLEYKGGNFRLWGIVKFAEWLGFSNESIAVLRGPGHFVVVLVCVAAGVWPAWRRPDRAPLAVAISLSVLLLLSTASGVQYLAWPVAALFAIGLWEGLAYSALAGVLASWVYTIQKPTRWTYDQQVLGAVAWTALLVGIASGYAAVFRARERGPAAPAPDTATTVPVPAPSAPLEVR</sequence>
<feature type="transmembrane region" description="Helical" evidence="9">
    <location>
        <begin position="295"/>
        <end position="318"/>
    </location>
</feature>
<evidence type="ECO:0008006" key="11">
    <source>
        <dbReference type="Google" id="ProtNLM"/>
    </source>
</evidence>
<comment type="subcellular location">
    <subcellularLocation>
        <location evidence="1">Cell membrane</location>
        <topology evidence="1">Multi-pass membrane protein</topology>
    </subcellularLocation>
</comment>
<evidence type="ECO:0000256" key="7">
    <source>
        <dbReference type="ARBA" id="ARBA00024033"/>
    </source>
</evidence>
<evidence type="ECO:0000256" key="6">
    <source>
        <dbReference type="ARBA" id="ARBA00023136"/>
    </source>
</evidence>
<feature type="compositionally biased region" description="Low complexity" evidence="8">
    <location>
        <begin position="390"/>
        <end position="401"/>
    </location>
</feature>
<evidence type="ECO:0000256" key="3">
    <source>
        <dbReference type="ARBA" id="ARBA00022679"/>
    </source>
</evidence>
<keyword evidence="5 9" id="KW-1133">Transmembrane helix</keyword>
<feature type="transmembrane region" description="Helical" evidence="9">
    <location>
        <begin position="172"/>
        <end position="200"/>
    </location>
</feature>
<dbReference type="GO" id="GO:0005886">
    <property type="term" value="C:plasma membrane"/>
    <property type="evidence" value="ECO:0007669"/>
    <property type="project" value="UniProtKB-SubCell"/>
</dbReference>
<evidence type="ECO:0000256" key="4">
    <source>
        <dbReference type="ARBA" id="ARBA00022692"/>
    </source>
</evidence>
<evidence type="ECO:0000256" key="8">
    <source>
        <dbReference type="SAM" id="MobiDB-lite"/>
    </source>
</evidence>
<reference evidence="10" key="1">
    <citation type="submission" date="2022-10" db="EMBL/GenBank/DDBJ databases">
        <title>The complete genomes of actinobacterial strains from the NBC collection.</title>
        <authorList>
            <person name="Joergensen T.S."/>
            <person name="Alvarez Arevalo M."/>
            <person name="Sterndorff E.B."/>
            <person name="Faurdal D."/>
            <person name="Vuksanovic O."/>
            <person name="Mourched A.-S."/>
            <person name="Charusanti P."/>
            <person name="Shaw S."/>
            <person name="Blin K."/>
            <person name="Weber T."/>
        </authorList>
    </citation>
    <scope>NUCLEOTIDE SEQUENCE</scope>
    <source>
        <strain evidence="10">NBC_00060</strain>
    </source>
</reference>
<keyword evidence="6 9" id="KW-0472">Membrane</keyword>
<feature type="transmembrane region" description="Helical" evidence="9">
    <location>
        <begin position="127"/>
        <end position="147"/>
    </location>
</feature>
<keyword evidence="3" id="KW-0808">Transferase</keyword>